<dbReference type="OrthoDB" id="3687641at2759"/>
<evidence type="ECO:0000256" key="1">
    <source>
        <dbReference type="ARBA" id="ARBA00004685"/>
    </source>
</evidence>
<keyword evidence="4" id="KW-1133">Transmembrane helix</keyword>
<dbReference type="STRING" id="181874.A0A409YWZ6"/>
<dbReference type="Proteomes" id="UP000284842">
    <property type="component" value="Unassembled WGS sequence"/>
</dbReference>
<evidence type="ECO:0000313" key="6">
    <source>
        <dbReference type="Proteomes" id="UP000284842"/>
    </source>
</evidence>
<keyword evidence="4" id="KW-0472">Membrane</keyword>
<dbReference type="Pfam" id="PF11807">
    <property type="entry name" value="UstYa"/>
    <property type="match status" value="1"/>
</dbReference>
<keyword evidence="4" id="KW-0812">Transmembrane</keyword>
<comment type="pathway">
    <text evidence="1">Mycotoxin biosynthesis.</text>
</comment>
<keyword evidence="2" id="KW-0560">Oxidoreductase</keyword>
<accession>A0A409YWZ6</accession>
<dbReference type="PANTHER" id="PTHR33365">
    <property type="entry name" value="YALI0B05434P"/>
    <property type="match status" value="1"/>
</dbReference>
<evidence type="ECO:0000256" key="3">
    <source>
        <dbReference type="ARBA" id="ARBA00035112"/>
    </source>
</evidence>
<dbReference type="InterPro" id="IPR021765">
    <property type="entry name" value="UstYa-like"/>
</dbReference>
<gene>
    <name evidence="5" type="ORF">CVT24_006878</name>
</gene>
<protein>
    <submittedName>
        <fullName evidence="5">Uncharacterized protein</fullName>
    </submittedName>
</protein>
<sequence>MTAPSASKGRLPSQSSLISITLILAASSFVIKLIGTLWIKAQLGNLAIHHEYSYIGDDHPEVWPIERKMVLMQMGNPMNIYTMDTEIGAAEWDVAVPGDSGVVYLGPHKQPYTVGLMHQLKCLDILRQETIKEREPGEKPSELGRHCLNYVRQTMLCRGDSQIESFDYANHLHPVDWRGIYECRDWEAVYNAVKENQKEYSEWLAKKVENN</sequence>
<feature type="transmembrane region" description="Helical" evidence="4">
    <location>
        <begin position="17"/>
        <end position="39"/>
    </location>
</feature>
<name>A0A409YWZ6_9AGAR</name>
<comment type="similarity">
    <text evidence="3">Belongs to the ustYa family.</text>
</comment>
<dbReference type="PANTHER" id="PTHR33365:SF11">
    <property type="entry name" value="TAT PATHWAY SIGNAL SEQUENCE"/>
    <property type="match status" value="1"/>
</dbReference>
<comment type="caution">
    <text evidence="5">The sequence shown here is derived from an EMBL/GenBank/DDBJ whole genome shotgun (WGS) entry which is preliminary data.</text>
</comment>
<reference evidence="5 6" key="1">
    <citation type="journal article" date="2018" name="Evol. Lett.">
        <title>Horizontal gene cluster transfer increased hallucinogenic mushroom diversity.</title>
        <authorList>
            <person name="Reynolds H.T."/>
            <person name="Vijayakumar V."/>
            <person name="Gluck-Thaler E."/>
            <person name="Korotkin H.B."/>
            <person name="Matheny P.B."/>
            <person name="Slot J.C."/>
        </authorList>
    </citation>
    <scope>NUCLEOTIDE SEQUENCE [LARGE SCALE GENOMIC DNA]</scope>
    <source>
        <strain evidence="5 6">2629</strain>
    </source>
</reference>
<evidence type="ECO:0000256" key="4">
    <source>
        <dbReference type="SAM" id="Phobius"/>
    </source>
</evidence>
<proteinExistence type="inferred from homology"/>
<dbReference type="InParanoid" id="A0A409YWZ6"/>
<keyword evidence="6" id="KW-1185">Reference proteome</keyword>
<dbReference type="AlphaFoldDB" id="A0A409YWZ6"/>
<dbReference type="GO" id="GO:0043386">
    <property type="term" value="P:mycotoxin biosynthetic process"/>
    <property type="evidence" value="ECO:0007669"/>
    <property type="project" value="InterPro"/>
</dbReference>
<dbReference type="GO" id="GO:0016491">
    <property type="term" value="F:oxidoreductase activity"/>
    <property type="evidence" value="ECO:0007669"/>
    <property type="project" value="UniProtKB-KW"/>
</dbReference>
<evidence type="ECO:0000313" key="5">
    <source>
        <dbReference type="EMBL" id="PPR07509.1"/>
    </source>
</evidence>
<organism evidence="5 6">
    <name type="scientific">Panaeolus cyanescens</name>
    <dbReference type="NCBI Taxonomy" id="181874"/>
    <lineage>
        <taxon>Eukaryota</taxon>
        <taxon>Fungi</taxon>
        <taxon>Dikarya</taxon>
        <taxon>Basidiomycota</taxon>
        <taxon>Agaricomycotina</taxon>
        <taxon>Agaricomycetes</taxon>
        <taxon>Agaricomycetidae</taxon>
        <taxon>Agaricales</taxon>
        <taxon>Agaricineae</taxon>
        <taxon>Galeropsidaceae</taxon>
        <taxon>Panaeolus</taxon>
    </lineage>
</organism>
<dbReference type="EMBL" id="NHTK01000439">
    <property type="protein sequence ID" value="PPR07509.1"/>
    <property type="molecule type" value="Genomic_DNA"/>
</dbReference>
<evidence type="ECO:0000256" key="2">
    <source>
        <dbReference type="ARBA" id="ARBA00023002"/>
    </source>
</evidence>